<keyword evidence="2" id="KW-1185">Reference proteome</keyword>
<dbReference type="InParanoid" id="A0A067PS99"/>
<dbReference type="HOGENOM" id="CLU_2004251_0_0_1"/>
<reference evidence="2" key="1">
    <citation type="journal article" date="2014" name="Proc. Natl. Acad. Sci. U.S.A.">
        <title>Extensive sampling of basidiomycete genomes demonstrates inadequacy of the white-rot/brown-rot paradigm for wood decay fungi.</title>
        <authorList>
            <person name="Riley R."/>
            <person name="Salamov A.A."/>
            <person name="Brown D.W."/>
            <person name="Nagy L.G."/>
            <person name="Floudas D."/>
            <person name="Held B.W."/>
            <person name="Levasseur A."/>
            <person name="Lombard V."/>
            <person name="Morin E."/>
            <person name="Otillar R."/>
            <person name="Lindquist E.A."/>
            <person name="Sun H."/>
            <person name="LaButti K.M."/>
            <person name="Schmutz J."/>
            <person name="Jabbour D."/>
            <person name="Luo H."/>
            <person name="Baker S.E."/>
            <person name="Pisabarro A.G."/>
            <person name="Walton J.D."/>
            <person name="Blanchette R.A."/>
            <person name="Henrissat B."/>
            <person name="Martin F."/>
            <person name="Cullen D."/>
            <person name="Hibbett D.S."/>
            <person name="Grigoriev I.V."/>
        </authorList>
    </citation>
    <scope>NUCLEOTIDE SEQUENCE [LARGE SCALE GENOMIC DNA]</scope>
    <source>
        <strain evidence="2">MUCL 33604</strain>
    </source>
</reference>
<organism evidence="1 2">
    <name type="scientific">Jaapia argillacea MUCL 33604</name>
    <dbReference type="NCBI Taxonomy" id="933084"/>
    <lineage>
        <taxon>Eukaryota</taxon>
        <taxon>Fungi</taxon>
        <taxon>Dikarya</taxon>
        <taxon>Basidiomycota</taxon>
        <taxon>Agaricomycotina</taxon>
        <taxon>Agaricomycetes</taxon>
        <taxon>Agaricomycetidae</taxon>
        <taxon>Jaapiales</taxon>
        <taxon>Jaapiaceae</taxon>
        <taxon>Jaapia</taxon>
    </lineage>
</organism>
<gene>
    <name evidence="1" type="ORF">JAAARDRAFT_70424</name>
</gene>
<dbReference type="EMBL" id="KL197721">
    <property type="protein sequence ID" value="KDQ56710.1"/>
    <property type="molecule type" value="Genomic_DNA"/>
</dbReference>
<evidence type="ECO:0000313" key="1">
    <source>
        <dbReference type="EMBL" id="KDQ56710.1"/>
    </source>
</evidence>
<dbReference type="Proteomes" id="UP000027265">
    <property type="component" value="Unassembled WGS sequence"/>
</dbReference>
<proteinExistence type="predicted"/>
<accession>A0A067PS99</accession>
<dbReference type="AlphaFoldDB" id="A0A067PS99"/>
<evidence type="ECO:0000313" key="2">
    <source>
        <dbReference type="Proteomes" id="UP000027265"/>
    </source>
</evidence>
<name>A0A067PS99_9AGAM</name>
<protein>
    <submittedName>
        <fullName evidence="1">Uncharacterized protein</fullName>
    </submittedName>
</protein>
<sequence>MRPLTTGLSLQSFATIFLNLASFSRNKWTVLRTGMPARTSESNTNGQQWHHLLVVTQGHSFFTATSMKLQSLLGRVVAHRLQFSSFPRVLLYLGLLPLTQPGYWHVHLLSSTFRIIRNCHLMGT</sequence>